<proteinExistence type="predicted"/>
<dbReference type="SUPFAM" id="SSF49599">
    <property type="entry name" value="TRAF domain-like"/>
    <property type="match status" value="1"/>
</dbReference>
<comment type="caution">
    <text evidence="1">The sequence shown here is derived from an EMBL/GenBank/DDBJ whole genome shotgun (WGS) entry which is preliminary data.</text>
</comment>
<protein>
    <submittedName>
        <fullName evidence="1">Uncharacterized protein</fullName>
    </submittedName>
</protein>
<evidence type="ECO:0000313" key="1">
    <source>
        <dbReference type="EMBL" id="KAI6653660.1"/>
    </source>
</evidence>
<evidence type="ECO:0000313" key="2">
    <source>
        <dbReference type="Proteomes" id="UP001165289"/>
    </source>
</evidence>
<dbReference type="Proteomes" id="UP001165289">
    <property type="component" value="Unassembled WGS sequence"/>
</dbReference>
<sequence length="116" mass="13956">MLSSLTNAIKIQWRIDRIRELLKPNPIREDISEQFIVAGYKFVFKLKTSPTNVLVNFCTRKHPKRDKLTWSFRAEFLVRLICQNNRKGVLVFKSRFIEIAKKYYHHYRYSFGMEIA</sequence>
<reference evidence="1 2" key="1">
    <citation type="journal article" date="2023" name="BMC Biol.">
        <title>The compact genome of the sponge Oopsacas minuta (Hexactinellida) is lacking key metazoan core genes.</title>
        <authorList>
            <person name="Santini S."/>
            <person name="Schenkelaars Q."/>
            <person name="Jourda C."/>
            <person name="Duchesne M."/>
            <person name="Belahbib H."/>
            <person name="Rocher C."/>
            <person name="Selva M."/>
            <person name="Riesgo A."/>
            <person name="Vervoort M."/>
            <person name="Leys S.P."/>
            <person name="Kodjabachian L."/>
            <person name="Le Bivic A."/>
            <person name="Borchiellini C."/>
            <person name="Claverie J.M."/>
            <person name="Renard E."/>
        </authorList>
    </citation>
    <scope>NUCLEOTIDE SEQUENCE [LARGE SCALE GENOMIC DNA]</scope>
    <source>
        <strain evidence="1">SPO-2</strain>
    </source>
</reference>
<name>A0AAV7JYQ5_9METZ</name>
<organism evidence="1 2">
    <name type="scientific">Oopsacas minuta</name>
    <dbReference type="NCBI Taxonomy" id="111878"/>
    <lineage>
        <taxon>Eukaryota</taxon>
        <taxon>Metazoa</taxon>
        <taxon>Porifera</taxon>
        <taxon>Hexactinellida</taxon>
        <taxon>Hexasterophora</taxon>
        <taxon>Lyssacinosida</taxon>
        <taxon>Leucopsacidae</taxon>
        <taxon>Oopsacas</taxon>
    </lineage>
</organism>
<dbReference type="EMBL" id="JAKMXF010000266">
    <property type="protein sequence ID" value="KAI6653660.1"/>
    <property type="molecule type" value="Genomic_DNA"/>
</dbReference>
<keyword evidence="2" id="KW-1185">Reference proteome</keyword>
<dbReference type="Gene3D" id="2.60.210.10">
    <property type="entry name" value="Apoptosis, Tumor Necrosis Factor Receptor Associated Protein 2, Chain A"/>
    <property type="match status" value="1"/>
</dbReference>
<dbReference type="InterPro" id="IPR008974">
    <property type="entry name" value="TRAF-like"/>
</dbReference>
<accession>A0AAV7JYQ5</accession>
<gene>
    <name evidence="1" type="ORF">LOD99_3555</name>
</gene>
<dbReference type="AlphaFoldDB" id="A0AAV7JYQ5"/>